<dbReference type="OrthoDB" id="5609487at2"/>
<proteinExistence type="predicted"/>
<dbReference type="InterPro" id="IPR021735">
    <property type="entry name" value="DUF3306"/>
</dbReference>
<feature type="compositionally biased region" description="Basic and acidic residues" evidence="1">
    <location>
        <begin position="1"/>
        <end position="15"/>
    </location>
</feature>
<name>A0A175VP04_AEREN</name>
<dbReference type="RefSeq" id="WP_026458505.1">
    <property type="nucleotide sequence ID" value="NZ_JMGO02000002.1"/>
</dbReference>
<feature type="compositionally biased region" description="Basic and acidic residues" evidence="1">
    <location>
        <begin position="159"/>
        <end position="168"/>
    </location>
</feature>
<sequence length="188" mass="19909">MSEFFKRWSTRKREAQQAANEQPQPLDMEGVSASQSDLVEPRALENTPPSAEVSTDKGSAPCAGSNPAAAPSTAVSDKPALPDREALRAMFRSHQPDGLDDYTQDFSQPELLPAALTAGLRNWLVAPASEQDADQTEPSPTTPGEEADDAASPAAALPQDHDKGRDILANEVGQNVSTDKTGMEPLGS</sequence>
<reference evidence="2 3" key="1">
    <citation type="submission" date="2016-02" db="EMBL/GenBank/DDBJ databases">
        <title>Draft genome sequence of Aeromonas trota strain 1999lcr isolated from cerebrospinal fluid (CSF).</title>
        <authorList>
            <person name="Dallagassa C.B."/>
            <person name="Prediger K.C."/>
            <person name="Weiss V.A."/>
            <person name="Assis F.E."/>
            <person name="Baura V."/>
            <person name="Cruz L.M."/>
            <person name="Souza E.M."/>
            <person name="Pedrosa F.O."/>
            <person name="Fadel-Picheth C.M."/>
        </authorList>
    </citation>
    <scope>NUCLEOTIDE SEQUENCE [LARGE SCALE GENOMIC DNA]</scope>
    <source>
        <strain evidence="2 3">1999lcr</strain>
    </source>
</reference>
<feature type="compositionally biased region" description="Low complexity" evidence="1">
    <location>
        <begin position="16"/>
        <end position="25"/>
    </location>
</feature>
<feature type="region of interest" description="Disordered" evidence="1">
    <location>
        <begin position="123"/>
        <end position="188"/>
    </location>
</feature>
<gene>
    <name evidence="2" type="ORF">LCR_08405</name>
</gene>
<dbReference type="AlphaFoldDB" id="A0A175VP04"/>
<dbReference type="Pfam" id="PF11748">
    <property type="entry name" value="DUF3306"/>
    <property type="match status" value="1"/>
</dbReference>
<feature type="compositionally biased region" description="Polar residues" evidence="1">
    <location>
        <begin position="47"/>
        <end position="57"/>
    </location>
</feature>
<dbReference type="Proteomes" id="UP000078435">
    <property type="component" value="Unassembled WGS sequence"/>
</dbReference>
<comment type="caution">
    <text evidence="2">The sequence shown here is derived from an EMBL/GenBank/DDBJ whole genome shotgun (WGS) entry which is preliminary data.</text>
</comment>
<protein>
    <recommendedName>
        <fullName evidence="4">DUF3306 domain-containing protein</fullName>
    </recommendedName>
</protein>
<organism evidence="2 3">
    <name type="scientific">Aeromonas enteropelogenes</name>
    <name type="common">Aeromonas trota</name>
    <dbReference type="NCBI Taxonomy" id="29489"/>
    <lineage>
        <taxon>Bacteria</taxon>
        <taxon>Pseudomonadati</taxon>
        <taxon>Pseudomonadota</taxon>
        <taxon>Gammaproteobacteria</taxon>
        <taxon>Aeromonadales</taxon>
        <taxon>Aeromonadaceae</taxon>
        <taxon>Aeromonas</taxon>
    </lineage>
</organism>
<accession>A0A175VP04</accession>
<evidence type="ECO:0000313" key="2">
    <source>
        <dbReference type="EMBL" id="KXU81712.1"/>
    </source>
</evidence>
<evidence type="ECO:0008006" key="4">
    <source>
        <dbReference type="Google" id="ProtNLM"/>
    </source>
</evidence>
<feature type="region of interest" description="Disordered" evidence="1">
    <location>
        <begin position="1"/>
        <end position="105"/>
    </location>
</feature>
<evidence type="ECO:0000313" key="3">
    <source>
        <dbReference type="Proteomes" id="UP000078435"/>
    </source>
</evidence>
<evidence type="ECO:0000256" key="1">
    <source>
        <dbReference type="SAM" id="MobiDB-lite"/>
    </source>
</evidence>
<dbReference type="EMBL" id="JMGO02000002">
    <property type="protein sequence ID" value="KXU81712.1"/>
    <property type="molecule type" value="Genomic_DNA"/>
</dbReference>